<keyword evidence="3" id="KW-1185">Reference proteome</keyword>
<organism evidence="2 3">
    <name type="scientific">Corynespora cassiicola Philippines</name>
    <dbReference type="NCBI Taxonomy" id="1448308"/>
    <lineage>
        <taxon>Eukaryota</taxon>
        <taxon>Fungi</taxon>
        <taxon>Dikarya</taxon>
        <taxon>Ascomycota</taxon>
        <taxon>Pezizomycotina</taxon>
        <taxon>Dothideomycetes</taxon>
        <taxon>Pleosporomycetidae</taxon>
        <taxon>Pleosporales</taxon>
        <taxon>Corynesporascaceae</taxon>
        <taxon>Corynespora</taxon>
    </lineage>
</organism>
<feature type="region of interest" description="Disordered" evidence="1">
    <location>
        <begin position="73"/>
        <end position="127"/>
    </location>
</feature>
<dbReference type="Proteomes" id="UP000240883">
    <property type="component" value="Unassembled WGS sequence"/>
</dbReference>
<dbReference type="EMBL" id="KZ678128">
    <property type="protein sequence ID" value="PSN75335.1"/>
    <property type="molecule type" value="Genomic_DNA"/>
</dbReference>
<reference evidence="2 3" key="1">
    <citation type="journal article" date="2018" name="Front. Microbiol.">
        <title>Genome-Wide Analysis of Corynespora cassiicola Leaf Fall Disease Putative Effectors.</title>
        <authorList>
            <person name="Lopez D."/>
            <person name="Ribeiro S."/>
            <person name="Label P."/>
            <person name="Fumanal B."/>
            <person name="Venisse J.S."/>
            <person name="Kohler A."/>
            <person name="de Oliveira R.R."/>
            <person name="Labutti K."/>
            <person name="Lipzen A."/>
            <person name="Lail K."/>
            <person name="Bauer D."/>
            <person name="Ohm R.A."/>
            <person name="Barry K.W."/>
            <person name="Spatafora J."/>
            <person name="Grigoriev I.V."/>
            <person name="Martin F.M."/>
            <person name="Pujade-Renaud V."/>
        </authorList>
    </citation>
    <scope>NUCLEOTIDE SEQUENCE [LARGE SCALE GENOMIC DNA]</scope>
    <source>
        <strain evidence="2 3">Philippines</strain>
    </source>
</reference>
<gene>
    <name evidence="2" type="ORF">BS50DRAFT_38094</name>
</gene>
<feature type="compositionally biased region" description="Low complexity" evidence="1">
    <location>
        <begin position="115"/>
        <end position="127"/>
    </location>
</feature>
<evidence type="ECO:0000256" key="1">
    <source>
        <dbReference type="SAM" id="MobiDB-lite"/>
    </source>
</evidence>
<evidence type="ECO:0000313" key="2">
    <source>
        <dbReference type="EMBL" id="PSN75335.1"/>
    </source>
</evidence>
<accession>A0A2T2PCH1</accession>
<sequence>MRTDRHQQAGHEAHAPKRKCVVCSLHRLPSPTQGFSITLATAPQKACRQLSTCLPCPPCPHAKTDARPYSVHLDNDQRARVPRHPRPTARRASRPSTHRNASQRTLFASPRPPKTATSRSRSSPIPTTFLPHGAMCRVLTPFAPSDLRFQQRAWHVWHNACRSFSAPPTHAMMGPSCKTFRRRFVKRADDRARRRECFTGI</sequence>
<dbReference type="AlphaFoldDB" id="A0A2T2PCH1"/>
<feature type="compositionally biased region" description="Basic residues" evidence="1">
    <location>
        <begin position="80"/>
        <end position="97"/>
    </location>
</feature>
<proteinExistence type="predicted"/>
<protein>
    <submittedName>
        <fullName evidence="2">Uncharacterized protein</fullName>
    </submittedName>
</protein>
<name>A0A2T2PCH1_CORCC</name>
<evidence type="ECO:0000313" key="3">
    <source>
        <dbReference type="Proteomes" id="UP000240883"/>
    </source>
</evidence>